<reference evidence="9" key="2">
    <citation type="submission" date="2025-08" db="UniProtKB">
        <authorList>
            <consortium name="Ensembl"/>
        </authorList>
    </citation>
    <scope>IDENTIFICATION</scope>
</reference>
<dbReference type="FunCoup" id="H3A7K2">
    <property type="interactions" value="38"/>
</dbReference>
<keyword evidence="4" id="KW-0732">Signal</keyword>
<dbReference type="SUPFAM" id="SSF110035">
    <property type="entry name" value="GDNF receptor-like"/>
    <property type="match status" value="2"/>
</dbReference>
<dbReference type="PANTHER" id="PTHR10269">
    <property type="entry name" value="GDNF RECEPTOR ALPHA"/>
    <property type="match status" value="1"/>
</dbReference>
<protein>
    <submittedName>
        <fullName evidence="9">GDNF family receptor alpha 4b</fullName>
    </submittedName>
</protein>
<dbReference type="eggNOG" id="ENOG502QSGA">
    <property type="taxonomic scope" value="Eukaryota"/>
</dbReference>
<dbReference type="GO" id="GO:0009897">
    <property type="term" value="C:external side of plasma membrane"/>
    <property type="evidence" value="ECO:0007669"/>
    <property type="project" value="TreeGrafter"/>
</dbReference>
<dbReference type="STRING" id="7897.ENSLACP00000005623"/>
<evidence type="ECO:0000256" key="2">
    <source>
        <dbReference type="ARBA" id="ARBA00005961"/>
    </source>
</evidence>
<dbReference type="GO" id="GO:0038023">
    <property type="term" value="F:signaling receptor activity"/>
    <property type="evidence" value="ECO:0007669"/>
    <property type="project" value="InterPro"/>
</dbReference>
<evidence type="ECO:0000313" key="9">
    <source>
        <dbReference type="Ensembl" id="ENSLACP00000005623.1"/>
    </source>
</evidence>
<dbReference type="Gene3D" id="1.10.220.110">
    <property type="entry name" value="GDNF binding domain"/>
    <property type="match status" value="1"/>
</dbReference>
<dbReference type="Ensembl" id="ENSLACT00000005672.1">
    <property type="protein sequence ID" value="ENSLACP00000005623.1"/>
    <property type="gene ID" value="ENSLACG00000004998.1"/>
</dbReference>
<accession>H3A7K2</accession>
<dbReference type="InterPro" id="IPR016017">
    <property type="entry name" value="GDNF/GAS1"/>
</dbReference>
<evidence type="ECO:0000256" key="4">
    <source>
        <dbReference type="ARBA" id="ARBA00022729"/>
    </source>
</evidence>
<keyword evidence="10" id="KW-1185">Reference proteome</keyword>
<dbReference type="EMBL" id="AFYH01202471">
    <property type="status" value="NOT_ANNOTATED_CDS"/>
    <property type="molecule type" value="Genomic_DNA"/>
</dbReference>
<dbReference type="OMA" id="CDADYVC"/>
<dbReference type="GeneTree" id="ENSGT00940000160491"/>
<keyword evidence="6" id="KW-0675">Receptor</keyword>
<keyword evidence="7" id="KW-0325">Glycoprotein</keyword>
<feature type="domain" description="GDNF/GAS1" evidence="8">
    <location>
        <begin position="28"/>
        <end position="107"/>
    </location>
</feature>
<dbReference type="InterPro" id="IPR003438">
    <property type="entry name" value="GDNF_rcpt"/>
</dbReference>
<dbReference type="Pfam" id="PF02351">
    <property type="entry name" value="GDNF"/>
    <property type="match status" value="3"/>
</dbReference>
<evidence type="ECO:0000256" key="1">
    <source>
        <dbReference type="ARBA" id="ARBA00004236"/>
    </source>
</evidence>
<comment type="subcellular location">
    <subcellularLocation>
        <location evidence="1">Cell membrane</location>
    </subcellularLocation>
</comment>
<dbReference type="GO" id="GO:0007399">
    <property type="term" value="P:nervous system development"/>
    <property type="evidence" value="ECO:0007669"/>
    <property type="project" value="TreeGrafter"/>
</dbReference>
<reference evidence="10" key="1">
    <citation type="submission" date="2011-08" db="EMBL/GenBank/DDBJ databases">
        <title>The draft genome of Latimeria chalumnae.</title>
        <authorList>
            <person name="Di Palma F."/>
            <person name="Alfoldi J."/>
            <person name="Johnson J."/>
            <person name="Berlin A."/>
            <person name="Gnerre S."/>
            <person name="Jaffe D."/>
            <person name="MacCallum I."/>
            <person name="Young S."/>
            <person name="Walker B.J."/>
            <person name="Lander E."/>
            <person name="Lindblad-Toh K."/>
        </authorList>
    </citation>
    <scope>NUCLEOTIDE SEQUENCE [LARGE SCALE GENOMIC DNA]</scope>
    <source>
        <strain evidence="10">Wild caught</strain>
    </source>
</reference>
<dbReference type="EMBL" id="AFYH01202472">
    <property type="status" value="NOT_ANNOTATED_CDS"/>
    <property type="molecule type" value="Genomic_DNA"/>
</dbReference>
<keyword evidence="3" id="KW-1003">Cell membrane</keyword>
<evidence type="ECO:0000259" key="8">
    <source>
        <dbReference type="SMART" id="SM00907"/>
    </source>
</evidence>
<dbReference type="SMART" id="SM00907">
    <property type="entry name" value="GDNF"/>
    <property type="match status" value="3"/>
</dbReference>
<feature type="domain" description="GDNF/GAS1" evidence="8">
    <location>
        <begin position="236"/>
        <end position="330"/>
    </location>
</feature>
<sequence length="432" mass="48064">MLFSFYFLFLPPPPTDGLMRTEGAITNCLRAGESCTNDPSCSSKFRTLRQCIVGNGANKLGPGAKTQCRNAVTALLSSPLYNCKCKRGMKKEENCLSIYWSIHQTLMQGMNVADSSPYESSSRGFDYARLASITAGSEVGITKVNRCLDAAKSCNVDEKCQKLRTNYVSICIQLTTKSTCNRSKCHKALRKFFDRVPPEYTHELLFCSCDDTACAERRKQTIVPTCSYEAKEKQNCLTLLETCKDDYVCRSRLVDFQYNCQPSLQSANGCMKEDYAACLHSYTGIIGSHITPNYVDNSTLSIAPWCSCSGTGNQQEDCENFLNLFTDNICLRNAIVTFGNGTNLTVAPNPPTLPTSDTHKLQQVCSSAVPTSKGNLLKQLLPTEDVSDGRIWKDSTHSSSSEASFQVPHFHSYWLFWRWISLLLTVAFPVLM</sequence>
<reference evidence="9" key="3">
    <citation type="submission" date="2025-09" db="UniProtKB">
        <authorList>
            <consortium name="Ensembl"/>
        </authorList>
    </citation>
    <scope>IDENTIFICATION</scope>
</reference>
<dbReference type="GO" id="GO:0043235">
    <property type="term" value="C:receptor complex"/>
    <property type="evidence" value="ECO:0007669"/>
    <property type="project" value="TreeGrafter"/>
</dbReference>
<comment type="similarity">
    <text evidence="2">Belongs to the GDNFR family.</text>
</comment>
<evidence type="ECO:0000256" key="6">
    <source>
        <dbReference type="ARBA" id="ARBA00023170"/>
    </source>
</evidence>
<evidence type="ECO:0000313" key="10">
    <source>
        <dbReference type="Proteomes" id="UP000008672"/>
    </source>
</evidence>
<evidence type="ECO:0000256" key="3">
    <source>
        <dbReference type="ARBA" id="ARBA00022475"/>
    </source>
</evidence>
<proteinExistence type="inferred from homology"/>
<dbReference type="AlphaFoldDB" id="H3A7K2"/>
<evidence type="ECO:0000256" key="7">
    <source>
        <dbReference type="ARBA" id="ARBA00023180"/>
    </source>
</evidence>
<evidence type="ECO:0000256" key="5">
    <source>
        <dbReference type="ARBA" id="ARBA00023136"/>
    </source>
</evidence>
<name>H3A7K2_LATCH</name>
<dbReference type="PRINTS" id="PR01316">
    <property type="entry name" value="GDNFRECEPTOR"/>
</dbReference>
<dbReference type="PANTHER" id="PTHR10269:SF2">
    <property type="entry name" value="GDNF FAMILY RECEPTOR ALPHA-4"/>
    <property type="match status" value="1"/>
</dbReference>
<dbReference type="HOGENOM" id="CLU_040179_1_0_1"/>
<gene>
    <name evidence="9" type="primary">GFRA4A</name>
</gene>
<dbReference type="Proteomes" id="UP000008672">
    <property type="component" value="Unassembled WGS sequence"/>
</dbReference>
<dbReference type="InParanoid" id="H3A7K2"/>
<feature type="domain" description="GDNF/GAS1" evidence="8">
    <location>
        <begin position="147"/>
        <end position="226"/>
    </location>
</feature>
<dbReference type="InterPro" id="IPR037193">
    <property type="entry name" value="GDNF_alpha"/>
</dbReference>
<dbReference type="GO" id="GO:0007169">
    <property type="term" value="P:cell surface receptor protein tyrosine kinase signaling pathway"/>
    <property type="evidence" value="ECO:0007669"/>
    <property type="project" value="UniProtKB-ARBA"/>
</dbReference>
<keyword evidence="5" id="KW-0472">Membrane</keyword>
<organism evidence="9 10">
    <name type="scientific">Latimeria chalumnae</name>
    <name type="common">Coelacanth</name>
    <dbReference type="NCBI Taxonomy" id="7897"/>
    <lineage>
        <taxon>Eukaryota</taxon>
        <taxon>Metazoa</taxon>
        <taxon>Chordata</taxon>
        <taxon>Craniata</taxon>
        <taxon>Vertebrata</taxon>
        <taxon>Euteleostomi</taxon>
        <taxon>Coelacanthiformes</taxon>
        <taxon>Coelacanthidae</taxon>
        <taxon>Latimeria</taxon>
    </lineage>
</organism>